<dbReference type="Proteomes" id="UP000233220">
    <property type="component" value="Unplaced"/>
</dbReference>
<feature type="compositionally biased region" description="Polar residues" evidence="3">
    <location>
        <begin position="1"/>
        <end position="12"/>
    </location>
</feature>
<dbReference type="Ensembl" id="ENSSBOT00000033880.1">
    <property type="protein sequence ID" value="ENSSBOP00000017073.1"/>
    <property type="gene ID" value="ENSSBOG00000025213.1"/>
</dbReference>
<sequence>MESRETLSSSRQRGGESDFLPVSAAKPPAAPGCAGEPLLSAAGPGKGIPVGGERMEPEEEDELGSGRDVDSNSNADSEKWVAGDGLEEQEFSIKEANFTEGSLKLKIQTTKRAKKPPKNLENYICPPEIKITIKQSGDQKVSRAGKNSKATKEEERSHSKKKLLTASDLAANDLKGFQPQPSLVLEGILNGLKETKLNKEGEIKKTPQKKSKAYERPQKHSALHYDTGLPQDFTGDTLKPKHQQKSSSQNHMDWSTNSDSGPVTQNCFISPESGRETASTSKIPALEPVASFAKAQGKKGSAGNTWSQLSNSNKDLLLGGVAPSPSSHSSPAPPSSSAECNGLQPLVDQDGGGTKEPPEPPTVSSKKKSSKKDVISQTIPNTDLDWVKNAQKAFDNTEGKRESYSADSAQEASPARQNVSSASNPENDPSHVRITIPIKAPSLDPTNHKRKKRQSIKAVVEKIIPEKALASGLTMSSEVVNRILSSSEGNKKDPRVPKLGKMIENETPSVGLETGGNAEKVIPGGVSKPRKPPMVMTSPTCADHSPSRKLPEIQHPKFAAKRRWTCSKPKPSSMLREAVMATSDKLMLEPPSAYPITPSSPLYTNTDSLTVITPVKKKRGRPKKQPLLTVETIHEGTSTSPVSPISREFPGTKKRKRRRNLAKLAQLVPGEDKPMSEMKFHKKVGKLGVLDKKTIKTINKMKTLKRKNILNQILSCSSSVALKAKAPPETSPGAAAIESKLGKQINVSKRGTIYIGKKRGRKPRAELPPPSEEPKTAIKHPRPVSSQPDVPAVPSNFQSLVASSPAAMHPLSTQLGGSNGNLSPASTETNFSELKTMPNLQPISALPTKTQKGIHSGTWKLSPPRLMANSPSHLCEIGSLKEITLSPVSESHSEETIPSDSGIGTDNNSTSDQAEKSSESRRRYSFDFCSLDNPEAIPSDTSTKNRHGHRQKHLIVDNFLAHESLKKPKHKRKRKSLQNRDDLQFLADLEELITKFQVFRISHRSYTFYHENPYPSIFRINFDHYYPVPYIQYDPLLYLRRTSDLKSKKKRGRPAKTNDTMTKVPFLQGFSYPIPSGSYYAPYGMPYTSMPMMNLGYYGQYPAPLYLSHTLGAASPFMRPTVPPPQFHTNSHVKMSGAAKHKAKHGVHLQGPVSMGLGDMQPSLNPPKVGSASLSSGRLHKRKHKHKHKHKEDRLLGTHDNLSGLFAGKATGFSSHILSERLSSSDKELPLVSEKNKHKEKQKHQHSEASHKASKNNFEVDTLSTLSLSDAQHWTQAKEKGDLSSEPVDSCTKRYSGSGGDGGSTRSENLDVFSEMNPSNDKWDGDVSGNKRRSYEGFGTYREKDIQAFKMNRKERSSYDSSMSPGMPSPHLKVDQTAVHSKNEGSVPTMMTRKKPAAVDSVAIPPAPVLSLLAASAATSDAVGSSLKKRFKRREIEAIQCEVRKMCNYTKILSTKKNLDHVNKILKAKRLQRQSKTGNNFVKKRRGRPRKQPTQFDEDSRDQMPVLEKCIDLPSKRGQKPSLSPLGVGAHRQPRHHHGHHRGRHPHGPGGAAPAPAPPPPPPPPPPLPPCRPPPLPPPPALPKTPRGGKRKHKPQAPAQPPQQPPPQQPLPQEEEVKAKRQRKSRGSESEVLP</sequence>
<keyword evidence="5" id="KW-1185">Reference proteome</keyword>
<dbReference type="GO" id="GO:0003677">
    <property type="term" value="F:DNA binding"/>
    <property type="evidence" value="ECO:0007669"/>
    <property type="project" value="InterPro"/>
</dbReference>
<feature type="region of interest" description="Disordered" evidence="3">
    <location>
        <begin position="194"/>
        <end position="433"/>
    </location>
</feature>
<dbReference type="PANTHER" id="PTHR46147:SF2">
    <property type="entry name" value="SET-BINDING PROTEIN"/>
    <property type="match status" value="1"/>
</dbReference>
<gene>
    <name evidence="4" type="primary">SETBP1</name>
</gene>
<feature type="compositionally biased region" description="Pro residues" evidence="3">
    <location>
        <begin position="1555"/>
        <end position="1583"/>
    </location>
</feature>
<dbReference type="GO" id="GO:0006355">
    <property type="term" value="P:regulation of DNA-templated transcription"/>
    <property type="evidence" value="ECO:0007669"/>
    <property type="project" value="TreeGrafter"/>
</dbReference>
<feature type="region of interest" description="Disordered" evidence="3">
    <location>
        <begin position="809"/>
        <end position="828"/>
    </location>
</feature>
<feature type="compositionally biased region" description="Basic residues" evidence="3">
    <location>
        <begin position="1482"/>
        <end position="1491"/>
    </location>
</feature>
<feature type="region of interest" description="Disordered" evidence="3">
    <location>
        <begin position="636"/>
        <end position="655"/>
    </location>
</feature>
<feature type="region of interest" description="Disordered" evidence="3">
    <location>
        <begin position="1357"/>
        <end position="1376"/>
    </location>
</feature>
<dbReference type="InterPro" id="IPR017956">
    <property type="entry name" value="AT_hook_DNA-bd_motif"/>
</dbReference>
<dbReference type="GO" id="GO:0042800">
    <property type="term" value="F:histone H3K4 methyltransferase activity"/>
    <property type="evidence" value="ECO:0007669"/>
    <property type="project" value="TreeGrafter"/>
</dbReference>
<accession>A0A2K6TBP9</accession>
<reference evidence="4" key="1">
    <citation type="submission" date="2025-08" db="UniProtKB">
        <authorList>
            <consortium name="Ensembl"/>
        </authorList>
    </citation>
    <scope>IDENTIFICATION</scope>
</reference>
<name>A0A2K6TBP9_SAIBB</name>
<feature type="region of interest" description="Disordered" evidence="3">
    <location>
        <begin position="1222"/>
        <end position="1257"/>
    </location>
</feature>
<feature type="compositionally biased region" description="Polar residues" evidence="3">
    <location>
        <begin position="811"/>
        <end position="828"/>
    </location>
</feature>
<dbReference type="PANTHER" id="PTHR46147">
    <property type="entry name" value="HISTONE-LYSINE N-METHYLTRANSFERASE ASH1"/>
    <property type="match status" value="1"/>
</dbReference>
<feature type="compositionally biased region" description="Pro residues" evidence="3">
    <location>
        <begin position="1598"/>
        <end position="1610"/>
    </location>
</feature>
<dbReference type="GO" id="GO:0005829">
    <property type="term" value="C:cytosol"/>
    <property type="evidence" value="ECO:0007669"/>
    <property type="project" value="Ensembl"/>
</dbReference>
<feature type="compositionally biased region" description="Polar residues" evidence="3">
    <location>
        <begin position="886"/>
        <end position="912"/>
    </location>
</feature>
<feature type="region of interest" description="Disordered" evidence="3">
    <location>
        <begin position="886"/>
        <end position="921"/>
    </location>
</feature>
<feature type="region of interest" description="Disordered" evidence="3">
    <location>
        <begin position="754"/>
        <end position="795"/>
    </location>
</feature>
<feature type="compositionally biased region" description="Basic residues" evidence="3">
    <location>
        <begin position="1178"/>
        <end position="1191"/>
    </location>
</feature>
<dbReference type="OMA" id="RHSHRPK"/>
<dbReference type="SMART" id="SM00384">
    <property type="entry name" value="AT_hook"/>
    <property type="match status" value="3"/>
</dbReference>
<comment type="subcellular location">
    <subcellularLocation>
        <location evidence="1">Nucleus</location>
    </subcellularLocation>
</comment>
<evidence type="ECO:0000313" key="5">
    <source>
        <dbReference type="Proteomes" id="UP000233220"/>
    </source>
</evidence>
<feature type="compositionally biased region" description="Polar residues" evidence="3">
    <location>
        <begin position="302"/>
        <end position="314"/>
    </location>
</feature>
<feature type="compositionally biased region" description="Polar residues" evidence="3">
    <location>
        <begin position="405"/>
        <end position="427"/>
    </location>
</feature>
<feature type="compositionally biased region" description="Basic residues" evidence="3">
    <location>
        <begin position="1532"/>
        <end position="1547"/>
    </location>
</feature>
<evidence type="ECO:0000256" key="2">
    <source>
        <dbReference type="ARBA" id="ARBA00023242"/>
    </source>
</evidence>
<feature type="region of interest" description="Disordered" evidence="3">
    <location>
        <begin position="1467"/>
        <end position="1634"/>
    </location>
</feature>
<proteinExistence type="predicted"/>
<evidence type="ECO:0000256" key="1">
    <source>
        <dbReference type="ARBA" id="ARBA00004123"/>
    </source>
</evidence>
<organism evidence="4 5">
    <name type="scientific">Saimiri boliviensis boliviensis</name>
    <name type="common">Bolivian squirrel monkey</name>
    <dbReference type="NCBI Taxonomy" id="39432"/>
    <lineage>
        <taxon>Eukaryota</taxon>
        <taxon>Metazoa</taxon>
        <taxon>Chordata</taxon>
        <taxon>Craniata</taxon>
        <taxon>Vertebrata</taxon>
        <taxon>Euteleostomi</taxon>
        <taxon>Mammalia</taxon>
        <taxon>Eutheria</taxon>
        <taxon>Euarchontoglires</taxon>
        <taxon>Primates</taxon>
        <taxon>Haplorrhini</taxon>
        <taxon>Platyrrhini</taxon>
        <taxon>Cebidae</taxon>
        <taxon>Saimiriinae</taxon>
        <taxon>Saimiri</taxon>
    </lineage>
</organism>
<dbReference type="STRING" id="39432.ENSSBOP00000017073"/>
<feature type="compositionally biased region" description="Low complexity" evidence="3">
    <location>
        <begin position="24"/>
        <end position="37"/>
    </location>
</feature>
<dbReference type="GO" id="GO:0016604">
    <property type="term" value="C:nuclear body"/>
    <property type="evidence" value="ECO:0007669"/>
    <property type="project" value="Ensembl"/>
</dbReference>
<feature type="region of interest" description="Disordered" evidence="3">
    <location>
        <begin position="1"/>
        <end position="86"/>
    </location>
</feature>
<feature type="region of interest" description="Disordered" evidence="3">
    <location>
        <begin position="1151"/>
        <end position="1196"/>
    </location>
</feature>
<feature type="compositionally biased region" description="Low complexity" evidence="3">
    <location>
        <begin position="322"/>
        <end position="338"/>
    </location>
</feature>
<feature type="compositionally biased region" description="Basic and acidic residues" evidence="3">
    <location>
        <begin position="395"/>
        <end position="404"/>
    </location>
</feature>
<feature type="region of interest" description="Disordered" evidence="3">
    <location>
        <begin position="507"/>
        <end position="549"/>
    </location>
</feature>
<feature type="compositionally biased region" description="Polar residues" evidence="3">
    <location>
        <begin position="245"/>
        <end position="268"/>
    </location>
</feature>
<feature type="region of interest" description="Disordered" evidence="3">
    <location>
        <begin position="1277"/>
        <end position="1328"/>
    </location>
</feature>
<evidence type="ECO:0000256" key="3">
    <source>
        <dbReference type="SAM" id="MobiDB-lite"/>
    </source>
</evidence>
<feature type="region of interest" description="Disordered" evidence="3">
    <location>
        <begin position="134"/>
        <end position="166"/>
    </location>
</feature>
<feature type="compositionally biased region" description="Basic and acidic residues" evidence="3">
    <location>
        <begin position="194"/>
        <end position="205"/>
    </location>
</feature>
<reference evidence="4" key="2">
    <citation type="submission" date="2025-09" db="UniProtKB">
        <authorList>
            <consortium name="Ensembl"/>
        </authorList>
    </citation>
    <scope>IDENTIFICATION</scope>
</reference>
<protein>
    <submittedName>
        <fullName evidence="4">SET binding protein 1</fullName>
    </submittedName>
</protein>
<evidence type="ECO:0000313" key="4">
    <source>
        <dbReference type="Ensembl" id="ENSSBOP00000017073.1"/>
    </source>
</evidence>
<keyword evidence="2" id="KW-0539">Nucleus</keyword>
<feature type="compositionally biased region" description="Basic and acidic residues" evidence="3">
    <location>
        <begin position="64"/>
        <end position="81"/>
    </location>
</feature>
<feature type="compositionally biased region" description="Basic and acidic residues" evidence="3">
    <location>
        <begin position="1223"/>
        <end position="1237"/>
    </location>
</feature>
<dbReference type="GeneTree" id="ENSGT00940000158784"/>